<dbReference type="RefSeq" id="WP_211345841.1">
    <property type="nucleotide sequence ID" value="NZ_BAAAMD010000001.1"/>
</dbReference>
<feature type="domain" description="DUF6457" evidence="1">
    <location>
        <begin position="12"/>
        <end position="81"/>
    </location>
</feature>
<evidence type="ECO:0000259" key="1">
    <source>
        <dbReference type="Pfam" id="PF20058"/>
    </source>
</evidence>
<dbReference type="Proteomes" id="UP000316196">
    <property type="component" value="Unassembled WGS sequence"/>
</dbReference>
<accession>A0A542ZSJ1</accession>
<name>A0A542ZSJ1_9ACTN</name>
<dbReference type="EMBL" id="VFOR01000001">
    <property type="protein sequence ID" value="TQL63324.1"/>
    <property type="molecule type" value="Genomic_DNA"/>
</dbReference>
<dbReference type="Pfam" id="PF20058">
    <property type="entry name" value="DUF6457"/>
    <property type="match status" value="1"/>
</dbReference>
<gene>
    <name evidence="2" type="ORF">FB460_1126</name>
</gene>
<reference evidence="2 3" key="1">
    <citation type="submission" date="2019-06" db="EMBL/GenBank/DDBJ databases">
        <title>Sequencing the genomes of 1000 actinobacteria strains.</title>
        <authorList>
            <person name="Klenk H.-P."/>
        </authorList>
    </citation>
    <scope>NUCLEOTIDE SEQUENCE [LARGE SCALE GENOMIC DNA]</scope>
    <source>
        <strain evidence="2 3">DSM 8251</strain>
    </source>
</reference>
<evidence type="ECO:0000313" key="2">
    <source>
        <dbReference type="EMBL" id="TQL63324.1"/>
    </source>
</evidence>
<dbReference type="AlphaFoldDB" id="A0A542ZSJ1"/>
<evidence type="ECO:0000313" key="3">
    <source>
        <dbReference type="Proteomes" id="UP000316196"/>
    </source>
</evidence>
<dbReference type="InterPro" id="IPR045598">
    <property type="entry name" value="DUF6457"/>
</dbReference>
<proteinExistence type="predicted"/>
<sequence length="84" mass="8979">MSRQVTREEAEDPELWDAWVASACDEVGVDSSIVNVELVHRFAKTVAGTGMRPMVPVGAFLLGCAVAAGADVEDAARRLEGLDY</sequence>
<organism evidence="2 3">
    <name type="scientific">Propioniferax innocua</name>
    <dbReference type="NCBI Taxonomy" id="1753"/>
    <lineage>
        <taxon>Bacteria</taxon>
        <taxon>Bacillati</taxon>
        <taxon>Actinomycetota</taxon>
        <taxon>Actinomycetes</taxon>
        <taxon>Propionibacteriales</taxon>
        <taxon>Propionibacteriaceae</taxon>
        <taxon>Propioniferax</taxon>
    </lineage>
</organism>
<comment type="caution">
    <text evidence="2">The sequence shown here is derived from an EMBL/GenBank/DDBJ whole genome shotgun (WGS) entry which is preliminary data.</text>
</comment>
<protein>
    <recommendedName>
        <fullName evidence="1">DUF6457 domain-containing protein</fullName>
    </recommendedName>
</protein>
<keyword evidence="3" id="KW-1185">Reference proteome</keyword>